<name>A0A4Z2H1F8_9TELE</name>
<sequence length="103" mass="11004">MPPASVAPPPASVAPPPSFVAPPLPLIYWNKSQSAGAKQRCDPTASARCRSGGIGPADRQTPTDTDKHRLEENRGIRKGRFLPGRRGLVIGPAVSRRSARTRL</sequence>
<feature type="region of interest" description="Disordered" evidence="1">
    <location>
        <begin position="36"/>
        <end position="68"/>
    </location>
</feature>
<protein>
    <submittedName>
        <fullName evidence="2">Uncharacterized protein</fullName>
    </submittedName>
</protein>
<proteinExistence type="predicted"/>
<evidence type="ECO:0000313" key="2">
    <source>
        <dbReference type="EMBL" id="TNN59688.1"/>
    </source>
</evidence>
<dbReference type="EMBL" id="SRLO01000350">
    <property type="protein sequence ID" value="TNN59688.1"/>
    <property type="molecule type" value="Genomic_DNA"/>
</dbReference>
<reference evidence="2 3" key="1">
    <citation type="submission" date="2019-03" db="EMBL/GenBank/DDBJ databases">
        <title>First draft genome of Liparis tanakae, snailfish: a comprehensive survey of snailfish specific genes.</title>
        <authorList>
            <person name="Kim W."/>
            <person name="Song I."/>
            <person name="Jeong J.-H."/>
            <person name="Kim D."/>
            <person name="Kim S."/>
            <person name="Ryu S."/>
            <person name="Song J.Y."/>
            <person name="Lee S.K."/>
        </authorList>
    </citation>
    <scope>NUCLEOTIDE SEQUENCE [LARGE SCALE GENOMIC DNA]</scope>
    <source>
        <tissue evidence="2">Muscle</tissue>
    </source>
</reference>
<organism evidence="2 3">
    <name type="scientific">Liparis tanakae</name>
    <name type="common">Tanaka's snailfish</name>
    <dbReference type="NCBI Taxonomy" id="230148"/>
    <lineage>
        <taxon>Eukaryota</taxon>
        <taxon>Metazoa</taxon>
        <taxon>Chordata</taxon>
        <taxon>Craniata</taxon>
        <taxon>Vertebrata</taxon>
        <taxon>Euteleostomi</taxon>
        <taxon>Actinopterygii</taxon>
        <taxon>Neopterygii</taxon>
        <taxon>Teleostei</taxon>
        <taxon>Neoteleostei</taxon>
        <taxon>Acanthomorphata</taxon>
        <taxon>Eupercaria</taxon>
        <taxon>Perciformes</taxon>
        <taxon>Cottioidei</taxon>
        <taxon>Cottales</taxon>
        <taxon>Liparidae</taxon>
        <taxon>Liparis</taxon>
    </lineage>
</organism>
<comment type="caution">
    <text evidence="2">The sequence shown here is derived from an EMBL/GenBank/DDBJ whole genome shotgun (WGS) entry which is preliminary data.</text>
</comment>
<dbReference type="AlphaFoldDB" id="A0A4Z2H1F8"/>
<evidence type="ECO:0000313" key="3">
    <source>
        <dbReference type="Proteomes" id="UP000314294"/>
    </source>
</evidence>
<dbReference type="Proteomes" id="UP000314294">
    <property type="component" value="Unassembled WGS sequence"/>
</dbReference>
<gene>
    <name evidence="2" type="ORF">EYF80_030059</name>
</gene>
<keyword evidence="3" id="KW-1185">Reference proteome</keyword>
<accession>A0A4Z2H1F8</accession>
<evidence type="ECO:0000256" key="1">
    <source>
        <dbReference type="SAM" id="MobiDB-lite"/>
    </source>
</evidence>